<gene>
    <name evidence="2" type="ordered locus">RPB_2787</name>
</gene>
<proteinExistence type="predicted"/>
<accession>Q2IWC1</accession>
<evidence type="ECO:0000313" key="2">
    <source>
        <dbReference type="EMBL" id="ABD07489.1"/>
    </source>
</evidence>
<organism evidence="2 3">
    <name type="scientific">Rhodopseudomonas palustris (strain HaA2)</name>
    <dbReference type="NCBI Taxonomy" id="316058"/>
    <lineage>
        <taxon>Bacteria</taxon>
        <taxon>Pseudomonadati</taxon>
        <taxon>Pseudomonadota</taxon>
        <taxon>Alphaproteobacteria</taxon>
        <taxon>Hyphomicrobiales</taxon>
        <taxon>Nitrobacteraceae</taxon>
        <taxon>Rhodopseudomonas</taxon>
    </lineage>
</organism>
<feature type="compositionally biased region" description="Polar residues" evidence="1">
    <location>
        <begin position="1"/>
        <end position="18"/>
    </location>
</feature>
<dbReference type="STRING" id="316058.RPB_2787"/>
<evidence type="ECO:0000313" key="3">
    <source>
        <dbReference type="Proteomes" id="UP000008809"/>
    </source>
</evidence>
<reference evidence="2 3" key="1">
    <citation type="submission" date="2006-01" db="EMBL/GenBank/DDBJ databases">
        <title>Complete sequence of Rhodopseudomonas palustris HaA2.</title>
        <authorList>
            <consortium name="US DOE Joint Genome Institute"/>
            <person name="Copeland A."/>
            <person name="Lucas S."/>
            <person name="Lapidus A."/>
            <person name="Barry K."/>
            <person name="Detter J.C."/>
            <person name="Glavina T."/>
            <person name="Hammon N."/>
            <person name="Israni S."/>
            <person name="Pitluck S."/>
            <person name="Chain P."/>
            <person name="Malfatti S."/>
            <person name="Shin M."/>
            <person name="Vergez L."/>
            <person name="Schmutz J."/>
            <person name="Larimer F."/>
            <person name="Land M."/>
            <person name="Hauser L."/>
            <person name="Pelletier D.A."/>
            <person name="Kyrpides N."/>
            <person name="Anderson I."/>
            <person name="Oda Y."/>
            <person name="Harwood C.S."/>
            <person name="Richardson P."/>
        </authorList>
    </citation>
    <scope>NUCLEOTIDE SEQUENCE [LARGE SCALE GENOMIC DNA]</scope>
    <source>
        <strain evidence="2 3">HaA2</strain>
    </source>
</reference>
<dbReference type="AlphaFoldDB" id="Q2IWC1"/>
<keyword evidence="3" id="KW-1185">Reference proteome</keyword>
<protein>
    <submittedName>
        <fullName evidence="2">Uncharacterized protein</fullName>
    </submittedName>
</protein>
<evidence type="ECO:0000256" key="1">
    <source>
        <dbReference type="SAM" id="MobiDB-lite"/>
    </source>
</evidence>
<feature type="region of interest" description="Disordered" evidence="1">
    <location>
        <begin position="1"/>
        <end position="24"/>
    </location>
</feature>
<dbReference type="RefSeq" id="WP_011441674.1">
    <property type="nucleotide sequence ID" value="NC_007778.1"/>
</dbReference>
<name>Q2IWC1_RHOP2</name>
<dbReference type="HOGENOM" id="CLU_041403_1_0_5"/>
<dbReference type="KEGG" id="rpb:RPB_2787"/>
<dbReference type="eggNOG" id="COG0110">
    <property type="taxonomic scope" value="Bacteria"/>
</dbReference>
<dbReference type="Proteomes" id="UP000008809">
    <property type="component" value="Chromosome"/>
</dbReference>
<sequence>MSAGSTALSARPQDSQDGTSRRRPGIADSCRITIISTPRICSKQRACRCRSKAGDAFCRSRPCRPEISEALAAPFRGTLVVGYELPDLLCRIFDEAGIAVIDLILYPVRFLDDVVFAARTNRAALHRLLLHDMLDPRECILRAGFVRSKASFMRPLGLTPGTTIILGQVPDDRSVLDIGTGRFTHLGDHLPALIDLCARSAATLFKPHPYDPPDSATRKAMSSLRSVTSTDINLYQLLAQPETETVCALNSSGLIEARLFGKQTIALKEPAVRFGEAPPTDGGGFGDAVPQNAGWYSPRTWEALLAGHEDILSKTPSSLEKDRLRRALNADWGFGHIDRVVA</sequence>
<dbReference type="EMBL" id="CP000250">
    <property type="protein sequence ID" value="ABD07489.1"/>
    <property type="molecule type" value="Genomic_DNA"/>
</dbReference>